<sequence>MKAVIYIISTVVLFILMSKLHKKYSYSFLLPIVTTTIVLIIALLLLNIPYDDYMEGGKWLQHLLGPAVVGLAYPLYNQRKLIMKYKYTIILGIFVAMLSGLVTIFAMLKIFKIKDSFILTALPKSITTPVAMQVSETISGIPSLTAVLVMIAGFVGALFGPLVFKVGKIKSPISRGISMGSASHGVGISKLKDFGEKDLSIGSLSMGVSAVMGAILCPLFVYLFF</sequence>
<comment type="subcellular location">
    <subcellularLocation>
        <location evidence="1">Cell membrane</location>
        <topology evidence="1">Multi-pass membrane protein</topology>
    </subcellularLocation>
</comment>
<keyword evidence="5 6" id="KW-0472">Membrane</keyword>
<dbReference type="AlphaFoldDB" id="A0A3S0HPK1"/>
<feature type="transmembrane region" description="Helical" evidence="6">
    <location>
        <begin position="88"/>
        <end position="111"/>
    </location>
</feature>
<evidence type="ECO:0000313" key="8">
    <source>
        <dbReference type="Proteomes" id="UP000276349"/>
    </source>
</evidence>
<dbReference type="OrthoDB" id="9811701at2"/>
<dbReference type="PANTHER" id="PTHR30249:SF17">
    <property type="entry name" value="HOLIN-LIKE PROTEIN CIDB"/>
    <property type="match status" value="1"/>
</dbReference>
<evidence type="ECO:0000256" key="5">
    <source>
        <dbReference type="ARBA" id="ARBA00023136"/>
    </source>
</evidence>
<reference evidence="7 8" key="1">
    <citation type="submission" date="2018-12" db="EMBL/GenBank/DDBJ databases">
        <authorList>
            <person name="Yu L."/>
        </authorList>
    </citation>
    <scope>NUCLEOTIDE SEQUENCE [LARGE SCALE GENOMIC DNA]</scope>
    <source>
        <strain evidence="7 8">S5H2222</strain>
    </source>
</reference>
<dbReference type="EMBL" id="RXNR01000006">
    <property type="protein sequence ID" value="RTQ95444.1"/>
    <property type="molecule type" value="Genomic_DNA"/>
</dbReference>
<name>A0A3S0HPK1_9BACI</name>
<dbReference type="InterPro" id="IPR007300">
    <property type="entry name" value="CidB/LrgB"/>
</dbReference>
<evidence type="ECO:0000256" key="6">
    <source>
        <dbReference type="SAM" id="Phobius"/>
    </source>
</evidence>
<proteinExistence type="predicted"/>
<feature type="transmembrane region" description="Helical" evidence="6">
    <location>
        <begin position="59"/>
        <end position="76"/>
    </location>
</feature>
<dbReference type="RefSeq" id="WP_126292921.1">
    <property type="nucleotide sequence ID" value="NZ_CP155468.1"/>
</dbReference>
<keyword evidence="8" id="KW-1185">Reference proteome</keyword>
<dbReference type="PANTHER" id="PTHR30249">
    <property type="entry name" value="PUTATIVE SEROTONIN TRANSPORTER"/>
    <property type="match status" value="1"/>
</dbReference>
<evidence type="ECO:0000313" key="7">
    <source>
        <dbReference type="EMBL" id="RTQ95444.1"/>
    </source>
</evidence>
<dbReference type="Pfam" id="PF04172">
    <property type="entry name" value="LrgB"/>
    <property type="match status" value="1"/>
</dbReference>
<evidence type="ECO:0000256" key="1">
    <source>
        <dbReference type="ARBA" id="ARBA00004651"/>
    </source>
</evidence>
<feature type="transmembrane region" description="Helical" evidence="6">
    <location>
        <begin position="141"/>
        <end position="164"/>
    </location>
</feature>
<accession>A0A3S0HPK1</accession>
<evidence type="ECO:0000256" key="2">
    <source>
        <dbReference type="ARBA" id="ARBA00022475"/>
    </source>
</evidence>
<keyword evidence="2" id="KW-1003">Cell membrane</keyword>
<gene>
    <name evidence="7" type="ORF">EKG35_03430</name>
</gene>
<keyword evidence="3 6" id="KW-0812">Transmembrane</keyword>
<evidence type="ECO:0000256" key="4">
    <source>
        <dbReference type="ARBA" id="ARBA00022989"/>
    </source>
</evidence>
<dbReference type="GO" id="GO:0005886">
    <property type="term" value="C:plasma membrane"/>
    <property type="evidence" value="ECO:0007669"/>
    <property type="project" value="UniProtKB-SubCell"/>
</dbReference>
<comment type="caution">
    <text evidence="7">The sequence shown here is derived from an EMBL/GenBank/DDBJ whole genome shotgun (WGS) entry which is preliminary data.</text>
</comment>
<keyword evidence="4 6" id="KW-1133">Transmembrane helix</keyword>
<feature type="transmembrane region" description="Helical" evidence="6">
    <location>
        <begin position="28"/>
        <end position="47"/>
    </location>
</feature>
<protein>
    <submittedName>
        <fullName evidence="7">LrgB family protein</fullName>
    </submittedName>
</protein>
<feature type="transmembrane region" description="Helical" evidence="6">
    <location>
        <begin position="199"/>
        <end position="224"/>
    </location>
</feature>
<dbReference type="Proteomes" id="UP000276349">
    <property type="component" value="Unassembled WGS sequence"/>
</dbReference>
<evidence type="ECO:0000256" key="3">
    <source>
        <dbReference type="ARBA" id="ARBA00022692"/>
    </source>
</evidence>
<feature type="transmembrane region" description="Helical" evidence="6">
    <location>
        <begin position="6"/>
        <end position="21"/>
    </location>
</feature>
<organism evidence="7 8">
    <name type="scientific">Lysinibacillus telephonicus</name>
    <dbReference type="NCBI Taxonomy" id="1714840"/>
    <lineage>
        <taxon>Bacteria</taxon>
        <taxon>Bacillati</taxon>
        <taxon>Bacillota</taxon>
        <taxon>Bacilli</taxon>
        <taxon>Bacillales</taxon>
        <taxon>Bacillaceae</taxon>
        <taxon>Lysinibacillus</taxon>
    </lineage>
</organism>